<dbReference type="HOGENOM" id="CLU_058707_2_2_1"/>
<dbReference type="GO" id="GO:0009368">
    <property type="term" value="C:endopeptidase Clp complex"/>
    <property type="evidence" value="ECO:0007669"/>
    <property type="project" value="TreeGrafter"/>
</dbReference>
<dbReference type="Gene3D" id="3.90.226.10">
    <property type="entry name" value="2-enoyl-CoA Hydratase, Chain A, domain 1"/>
    <property type="match status" value="1"/>
</dbReference>
<dbReference type="STRING" id="2903.R1ESU8"/>
<dbReference type="PANTHER" id="PTHR10381:SF11">
    <property type="entry name" value="ATP-DEPENDENT CLP PROTEASE PROTEOLYTIC SUBUNIT, MITOCHONDRIAL"/>
    <property type="match status" value="1"/>
</dbReference>
<dbReference type="GO" id="GO:0051117">
    <property type="term" value="F:ATPase binding"/>
    <property type="evidence" value="ECO:0007669"/>
    <property type="project" value="TreeGrafter"/>
</dbReference>
<dbReference type="SUPFAM" id="SSF52096">
    <property type="entry name" value="ClpP/crotonase"/>
    <property type="match status" value="1"/>
</dbReference>
<dbReference type="GeneID" id="17274983"/>
<dbReference type="InterPro" id="IPR029045">
    <property type="entry name" value="ClpP/crotonase-like_dom_sf"/>
</dbReference>
<sequence length="254" mass="28063">MALVVAAAALAPPGAQARSCRASRLSAPVAMRSTPKVPYKFPGMDEATWISIYSRMYRERILLLSQDIDDDFANQMIATLLYLESEDSKSPAAMYFNVGGGVMKAGLAVHDTMRMMPYEFQTVNMGMCAQVAAFLVAAGTKGKRFALPNARFRMENPTIEPMYDNEGKPRTRIMQATEMRLEVAEVLRDKRRVLEGFSSATGRSAEQLEQDFKRDFYLDANEALQYGLVDRLLLPGAKREGAEKGEISPGVGIG</sequence>
<accession>A0A0D3K1S5</accession>
<dbReference type="GO" id="GO:0004176">
    <property type="term" value="F:ATP-dependent peptidase activity"/>
    <property type="evidence" value="ECO:0007669"/>
    <property type="project" value="InterPro"/>
</dbReference>
<protein>
    <recommendedName>
        <fullName evidence="2">ATP-dependent Clp protease proteolytic subunit</fullName>
    </recommendedName>
</protein>
<dbReference type="EnsemblProtists" id="EOD29710">
    <property type="protein sequence ID" value="EOD29710"/>
    <property type="gene ID" value="EMIHUDRAFT_365741"/>
</dbReference>
<reference evidence="5" key="1">
    <citation type="journal article" date="2013" name="Nature">
        <title>Pan genome of the phytoplankton Emiliania underpins its global distribution.</title>
        <authorList>
            <person name="Read B.A."/>
            <person name="Kegel J."/>
            <person name="Klute M.J."/>
            <person name="Kuo A."/>
            <person name="Lefebvre S.C."/>
            <person name="Maumus F."/>
            <person name="Mayer C."/>
            <person name="Miller J."/>
            <person name="Monier A."/>
            <person name="Salamov A."/>
            <person name="Young J."/>
            <person name="Aguilar M."/>
            <person name="Claverie J.M."/>
            <person name="Frickenhaus S."/>
            <person name="Gonzalez K."/>
            <person name="Herman E.K."/>
            <person name="Lin Y.C."/>
            <person name="Napier J."/>
            <person name="Ogata H."/>
            <person name="Sarno A.F."/>
            <person name="Shmutz J."/>
            <person name="Schroeder D."/>
            <person name="de Vargas C."/>
            <person name="Verret F."/>
            <person name="von Dassow P."/>
            <person name="Valentin K."/>
            <person name="Van de Peer Y."/>
            <person name="Wheeler G."/>
            <person name="Dacks J.B."/>
            <person name="Delwiche C.F."/>
            <person name="Dyhrman S.T."/>
            <person name="Glockner G."/>
            <person name="John U."/>
            <person name="Richards T."/>
            <person name="Worden A.Z."/>
            <person name="Zhang X."/>
            <person name="Grigoriev I.V."/>
            <person name="Allen A.E."/>
            <person name="Bidle K."/>
            <person name="Borodovsky M."/>
            <person name="Bowler C."/>
            <person name="Brownlee C."/>
            <person name="Cock J.M."/>
            <person name="Elias M."/>
            <person name="Gladyshev V.N."/>
            <person name="Groth M."/>
            <person name="Guda C."/>
            <person name="Hadaegh A."/>
            <person name="Iglesias-Rodriguez M.D."/>
            <person name="Jenkins J."/>
            <person name="Jones B.M."/>
            <person name="Lawson T."/>
            <person name="Leese F."/>
            <person name="Lindquist E."/>
            <person name="Lobanov A."/>
            <person name="Lomsadze A."/>
            <person name="Malik S.B."/>
            <person name="Marsh M.E."/>
            <person name="Mackinder L."/>
            <person name="Mock T."/>
            <person name="Mueller-Roeber B."/>
            <person name="Pagarete A."/>
            <person name="Parker M."/>
            <person name="Probert I."/>
            <person name="Quesneville H."/>
            <person name="Raines C."/>
            <person name="Rensing S.A."/>
            <person name="Riano-Pachon D.M."/>
            <person name="Richier S."/>
            <person name="Rokitta S."/>
            <person name="Shiraiwa Y."/>
            <person name="Soanes D.M."/>
            <person name="van der Giezen M."/>
            <person name="Wahlund T.M."/>
            <person name="Williams B."/>
            <person name="Wilson W."/>
            <person name="Wolfe G."/>
            <person name="Wurch L.L."/>
        </authorList>
    </citation>
    <scope>NUCLEOTIDE SEQUENCE</scope>
</reference>
<dbReference type="AlphaFoldDB" id="A0A0D3K1S5"/>
<dbReference type="PRINTS" id="PR00127">
    <property type="entry name" value="CLPPROTEASEP"/>
</dbReference>
<dbReference type="PaxDb" id="2903-EOD29710"/>
<dbReference type="eggNOG" id="KOG0840">
    <property type="taxonomic scope" value="Eukaryota"/>
</dbReference>
<evidence type="ECO:0000313" key="4">
    <source>
        <dbReference type="EnsemblProtists" id="EOD29710"/>
    </source>
</evidence>
<dbReference type="OMA" id="RFLMQRT"/>
<keyword evidence="5" id="KW-1185">Reference proteome</keyword>
<reference evidence="4" key="2">
    <citation type="submission" date="2024-10" db="UniProtKB">
        <authorList>
            <consortium name="EnsemblProtists"/>
        </authorList>
    </citation>
    <scope>IDENTIFICATION</scope>
</reference>
<evidence type="ECO:0000256" key="2">
    <source>
        <dbReference type="RuleBase" id="RU003567"/>
    </source>
</evidence>
<dbReference type="CDD" id="cd07017">
    <property type="entry name" value="S14_ClpP_2"/>
    <property type="match status" value="1"/>
</dbReference>
<comment type="similarity">
    <text evidence="1 2">Belongs to the peptidase S14 family.</text>
</comment>
<keyword evidence="3" id="KW-0732">Signal</keyword>
<dbReference type="Proteomes" id="UP000013827">
    <property type="component" value="Unassembled WGS sequence"/>
</dbReference>
<evidence type="ECO:0000256" key="3">
    <source>
        <dbReference type="SAM" id="SignalP"/>
    </source>
</evidence>
<dbReference type="HAMAP" id="MF_00444">
    <property type="entry name" value="ClpP"/>
    <property type="match status" value="1"/>
</dbReference>
<dbReference type="InterPro" id="IPR001907">
    <property type="entry name" value="ClpP"/>
</dbReference>
<dbReference type="Pfam" id="PF00574">
    <property type="entry name" value="CLP_protease"/>
    <property type="match status" value="1"/>
</dbReference>
<feature type="chain" id="PRO_5044291645" description="ATP-dependent Clp protease proteolytic subunit" evidence="3">
    <location>
        <begin position="18"/>
        <end position="254"/>
    </location>
</feature>
<dbReference type="PANTHER" id="PTHR10381">
    <property type="entry name" value="ATP-DEPENDENT CLP PROTEASE PROTEOLYTIC SUBUNIT"/>
    <property type="match status" value="1"/>
</dbReference>
<name>A0A0D3K1S5_EMIH1</name>
<dbReference type="KEGG" id="ehx:EMIHUDRAFT_365741"/>
<organism evidence="4 5">
    <name type="scientific">Emiliania huxleyi (strain CCMP1516)</name>
    <dbReference type="NCBI Taxonomy" id="280463"/>
    <lineage>
        <taxon>Eukaryota</taxon>
        <taxon>Haptista</taxon>
        <taxon>Haptophyta</taxon>
        <taxon>Prymnesiophyceae</taxon>
        <taxon>Isochrysidales</taxon>
        <taxon>Noelaerhabdaceae</taxon>
        <taxon>Emiliania</taxon>
    </lineage>
</organism>
<dbReference type="GO" id="GO:0004252">
    <property type="term" value="F:serine-type endopeptidase activity"/>
    <property type="evidence" value="ECO:0007669"/>
    <property type="project" value="InterPro"/>
</dbReference>
<dbReference type="InterPro" id="IPR023562">
    <property type="entry name" value="ClpP/TepA"/>
</dbReference>
<feature type="signal peptide" evidence="3">
    <location>
        <begin position="1"/>
        <end position="17"/>
    </location>
</feature>
<dbReference type="RefSeq" id="XP_005782139.1">
    <property type="nucleotide sequence ID" value="XM_005782082.1"/>
</dbReference>
<evidence type="ECO:0000313" key="5">
    <source>
        <dbReference type="Proteomes" id="UP000013827"/>
    </source>
</evidence>
<evidence type="ECO:0000256" key="1">
    <source>
        <dbReference type="ARBA" id="ARBA00007039"/>
    </source>
</evidence>
<proteinExistence type="inferred from homology"/>
<dbReference type="GO" id="GO:0006515">
    <property type="term" value="P:protein quality control for misfolded or incompletely synthesized proteins"/>
    <property type="evidence" value="ECO:0007669"/>
    <property type="project" value="TreeGrafter"/>
</dbReference>